<reference evidence="4" key="1">
    <citation type="submission" date="2020-12" db="EMBL/GenBank/DDBJ databases">
        <title>Genomic characterization of non-nitrogen-fixing Frankia strains.</title>
        <authorList>
            <person name="Carlos-Shanley C."/>
            <person name="Guerra T."/>
            <person name="Hahn D."/>
        </authorList>
    </citation>
    <scope>NUCLEOTIDE SEQUENCE</scope>
    <source>
        <strain evidence="4">CN6</strain>
    </source>
</reference>
<evidence type="ECO:0000256" key="1">
    <source>
        <dbReference type="SAM" id="MobiDB-lite"/>
    </source>
</evidence>
<dbReference type="InterPro" id="IPR023809">
    <property type="entry name" value="Thiopep_bacteriocin_synth_dom"/>
</dbReference>
<dbReference type="InterPro" id="IPR006827">
    <property type="entry name" value="Lant_deHydtase_N"/>
</dbReference>
<dbReference type="EMBL" id="JAEACQ010000162">
    <property type="protein sequence ID" value="MBL7627603.1"/>
    <property type="molecule type" value="Genomic_DNA"/>
</dbReference>
<protein>
    <submittedName>
        <fullName evidence="4">Lantibiotic dehydratase</fullName>
    </submittedName>
</protein>
<gene>
    <name evidence="4" type="ORF">I7412_10560</name>
</gene>
<keyword evidence="5" id="KW-1185">Reference proteome</keyword>
<feature type="domain" description="Lantibiotic dehydratase N-terminal" evidence="2">
    <location>
        <begin position="50"/>
        <end position="257"/>
    </location>
</feature>
<sequence length="978" mass="107093">MHTYQAVDAALIRTTTFPTGLELPPWPDLNSDDVATWQLWLRQAWALDGFAVAVRGASRELAAQVERQLASPAAADRSSVRSVRRLVETLMRYLLRWTSRATPFGLFAGIAPVEFDARARAAWEGDHRVVHRPDGLLVAEQAGRIEARLDMLRTVPVVTNSLGFARGRVWVVPGVSADGQLWDAEVNLTRPVRLAVDLARRPIGFADLAAKLAVDAPTVERAVIERMLAGLVAHRVLVTPVRPPMTVTDPATHLARYTPGPEPEPAVRPAADVRVGCAVALPAAVLREAERAASVLTLVAPEMPGWRPYHQEFLDRYGPGAAVPVRELVGGSGLGLPPGYRASHRRAPRLLTARDVTLAKIAQHAALDGRAEVLLGDELIAALTVADRPPVPHTELRFSLAAESLGDLDRGAFTLTVISGARHAGVTVGRFLHLLDPAEQERFRHAYATLPTATPGAIRAQISGPPLAEKMTAVARVPEILPVLPLGEYQDNHGLDIDDLAVTGDARRLWLVSLSRARPVEPMLFNAVDLAGGQQPLARFLTEIWTAFAAPCCSFTWGPVARELPFLPRVRHGRSILRPARWTISATDLPGRAEALRDWRKAWERLRETYRIPAGVLLGDDDVRIRLDLEEPAHLALLRGQLDRQPAVVLTEAGGQPGWFEGRPHELVVTLGRTTDPPPPRHPRPVQPATTVEHRPGLAPWLYVKVYGRADEILARFGDLLGDDALGRDRWWFVRYHEPEPHLRLRIPLQGADHFPQPRRCAHRQQEPLPGRAADASSFGAGPALAAPGAVITFEYTVRQLARWADALRAEALLRDYTIHTYRPETRFGAGPTLSAAEAVFAADSHTVVQRLTGNRTVATAAGLIGIADGFTGNGPGWLIDHVEHRGGPPSAHPGRRVSADREQVATLVGQFENNKLRQALVDYRARVEHDGLDPDRVLADLLHIHHARMIGIDRASERHCLLLARATARTLLLQGTT</sequence>
<evidence type="ECO:0000259" key="3">
    <source>
        <dbReference type="Pfam" id="PF14028"/>
    </source>
</evidence>
<feature type="domain" description="Lantibiotic dehydratase N-terminal" evidence="2">
    <location>
        <begin position="269"/>
        <end position="638"/>
    </location>
</feature>
<feature type="domain" description="Thiopeptide-type bacteriocin biosynthesis" evidence="3">
    <location>
        <begin position="798"/>
        <end position="967"/>
    </location>
</feature>
<dbReference type="AlphaFoldDB" id="A0A937R8G3"/>
<dbReference type="Pfam" id="PF14028">
    <property type="entry name" value="Lant_dehydr_C"/>
    <property type="match status" value="2"/>
</dbReference>
<comment type="caution">
    <text evidence="4">The sequence shown here is derived from an EMBL/GenBank/DDBJ whole genome shotgun (WGS) entry which is preliminary data.</text>
</comment>
<proteinExistence type="predicted"/>
<evidence type="ECO:0000313" key="4">
    <source>
        <dbReference type="EMBL" id="MBL7627603.1"/>
    </source>
</evidence>
<dbReference type="Pfam" id="PF04738">
    <property type="entry name" value="Lant_dehydr_N"/>
    <property type="match status" value="2"/>
</dbReference>
<dbReference type="NCBIfam" id="TIGR03891">
    <property type="entry name" value="thiopep_ocin"/>
    <property type="match status" value="1"/>
</dbReference>
<feature type="region of interest" description="Disordered" evidence="1">
    <location>
        <begin position="673"/>
        <end position="692"/>
    </location>
</feature>
<organism evidence="4 5">
    <name type="scientific">Frankia nepalensis</name>
    <dbReference type="NCBI Taxonomy" id="1836974"/>
    <lineage>
        <taxon>Bacteria</taxon>
        <taxon>Bacillati</taxon>
        <taxon>Actinomycetota</taxon>
        <taxon>Actinomycetes</taxon>
        <taxon>Frankiales</taxon>
        <taxon>Frankiaceae</taxon>
        <taxon>Frankia</taxon>
    </lineage>
</organism>
<dbReference type="Proteomes" id="UP000604475">
    <property type="component" value="Unassembled WGS sequence"/>
</dbReference>
<dbReference type="RefSeq" id="WP_202998856.1">
    <property type="nucleotide sequence ID" value="NZ_JADWYU010000096.1"/>
</dbReference>
<accession>A0A937R8G3</accession>
<evidence type="ECO:0000259" key="2">
    <source>
        <dbReference type="Pfam" id="PF04738"/>
    </source>
</evidence>
<evidence type="ECO:0000313" key="5">
    <source>
        <dbReference type="Proteomes" id="UP000604475"/>
    </source>
</evidence>
<name>A0A937R8G3_9ACTN</name>
<feature type="domain" description="Thiopeptide-type bacteriocin biosynthesis" evidence="3">
    <location>
        <begin position="701"/>
        <end position="754"/>
    </location>
</feature>